<dbReference type="EMBL" id="LXPE01000512">
    <property type="protein sequence ID" value="OBA24656.1"/>
    <property type="molecule type" value="Genomic_DNA"/>
</dbReference>
<dbReference type="OrthoDB" id="3176171at2759"/>
<dbReference type="GO" id="GO:0007052">
    <property type="term" value="P:mitotic spindle organization"/>
    <property type="evidence" value="ECO:0007669"/>
    <property type="project" value="TreeGrafter"/>
</dbReference>
<dbReference type="PANTHER" id="PTHR47969">
    <property type="entry name" value="CHROMOSOME-ASSOCIATED KINESIN KIF4A-RELATED"/>
    <property type="match status" value="1"/>
</dbReference>
<dbReference type="Gene3D" id="3.40.850.10">
    <property type="entry name" value="Kinesin motor domain"/>
    <property type="match status" value="1"/>
</dbReference>
<evidence type="ECO:0000259" key="7">
    <source>
        <dbReference type="PROSITE" id="PS50067"/>
    </source>
</evidence>
<keyword evidence="9" id="KW-1185">Reference proteome</keyword>
<reference evidence="9" key="1">
    <citation type="journal article" date="2016" name="Proc. Natl. Acad. Sci. U.S.A.">
        <title>Comparative genomics of biotechnologically important yeasts.</title>
        <authorList>
            <person name="Riley R."/>
            <person name="Haridas S."/>
            <person name="Wolfe K.H."/>
            <person name="Lopes M.R."/>
            <person name="Hittinger C.T."/>
            <person name="Goeker M."/>
            <person name="Salamov A.A."/>
            <person name="Wisecaver J.H."/>
            <person name="Long T.M."/>
            <person name="Calvey C.H."/>
            <person name="Aerts A.L."/>
            <person name="Barry K.W."/>
            <person name="Choi C."/>
            <person name="Clum A."/>
            <person name="Coughlan A.Y."/>
            <person name="Deshpande S."/>
            <person name="Douglass A.P."/>
            <person name="Hanson S.J."/>
            <person name="Klenk H.-P."/>
            <person name="LaButti K.M."/>
            <person name="Lapidus A."/>
            <person name="Lindquist E.A."/>
            <person name="Lipzen A.M."/>
            <person name="Meier-Kolthoff J.P."/>
            <person name="Ohm R.A."/>
            <person name="Otillar R.P."/>
            <person name="Pangilinan J.L."/>
            <person name="Peng Y."/>
            <person name="Rokas A."/>
            <person name="Rosa C.A."/>
            <person name="Scheuner C."/>
            <person name="Sibirny A.A."/>
            <person name="Slot J.C."/>
            <person name="Stielow J.B."/>
            <person name="Sun H."/>
            <person name="Kurtzman C.P."/>
            <person name="Blackwell M."/>
            <person name="Grigoriev I.V."/>
            <person name="Jeffries T.W."/>
        </authorList>
    </citation>
    <scope>NUCLEOTIDE SEQUENCE [LARGE SCALE GENOMIC DNA]</scope>
    <source>
        <strain evidence="9">NRRL Y-1626</strain>
    </source>
</reference>
<evidence type="ECO:0000256" key="2">
    <source>
        <dbReference type="ARBA" id="ARBA00022490"/>
    </source>
</evidence>
<dbReference type="SUPFAM" id="SSF52540">
    <property type="entry name" value="P-loop containing nucleoside triphosphate hydrolases"/>
    <property type="match status" value="1"/>
</dbReference>
<dbReference type="PRINTS" id="PR00380">
    <property type="entry name" value="KINESINHEAVY"/>
</dbReference>
<evidence type="ECO:0000256" key="1">
    <source>
        <dbReference type="ARBA" id="ARBA00004496"/>
    </source>
</evidence>
<gene>
    <name evidence="8" type="ORF">HANVADRAFT_54361</name>
</gene>
<keyword evidence="3 6" id="KW-0547">Nucleotide-binding</keyword>
<dbReference type="PANTHER" id="PTHR47969:SF15">
    <property type="entry name" value="CHROMOSOME-ASSOCIATED KINESIN KIF4A-RELATED"/>
    <property type="match status" value="1"/>
</dbReference>
<dbReference type="Proteomes" id="UP000092321">
    <property type="component" value="Unassembled WGS sequence"/>
</dbReference>
<evidence type="ECO:0000256" key="5">
    <source>
        <dbReference type="ARBA" id="ARBA00023054"/>
    </source>
</evidence>
<comment type="subcellular location">
    <subcellularLocation>
        <location evidence="1">Cytoplasm</location>
    </subcellularLocation>
</comment>
<keyword evidence="8" id="KW-0378">Hydrolase</keyword>
<dbReference type="Pfam" id="PF00225">
    <property type="entry name" value="Kinesin"/>
    <property type="match status" value="1"/>
</dbReference>
<evidence type="ECO:0000313" key="8">
    <source>
        <dbReference type="EMBL" id="OBA24656.1"/>
    </source>
</evidence>
<dbReference type="GO" id="GO:0051231">
    <property type="term" value="P:spindle elongation"/>
    <property type="evidence" value="ECO:0007669"/>
    <property type="project" value="TreeGrafter"/>
</dbReference>
<comment type="caution">
    <text evidence="8">The sequence shown here is derived from an EMBL/GenBank/DDBJ whole genome shotgun (WGS) entry which is preliminary data.</text>
</comment>
<dbReference type="SMART" id="SM00129">
    <property type="entry name" value="KISc"/>
    <property type="match status" value="1"/>
</dbReference>
<protein>
    <submittedName>
        <fullName evidence="8">p-loop containing nucleoside triphosphate hydrolase protein</fullName>
    </submittedName>
</protein>
<dbReference type="GO" id="GO:0003777">
    <property type="term" value="F:microtubule motor activity"/>
    <property type="evidence" value="ECO:0007669"/>
    <property type="project" value="InterPro"/>
</dbReference>
<evidence type="ECO:0000256" key="4">
    <source>
        <dbReference type="ARBA" id="ARBA00022840"/>
    </source>
</evidence>
<dbReference type="GO" id="GO:0005737">
    <property type="term" value="C:cytoplasm"/>
    <property type="evidence" value="ECO:0007669"/>
    <property type="project" value="UniProtKB-SubCell"/>
</dbReference>
<feature type="domain" description="Kinesin motor" evidence="7">
    <location>
        <begin position="85"/>
        <end position="445"/>
    </location>
</feature>
<dbReference type="GO" id="GO:0016787">
    <property type="term" value="F:hydrolase activity"/>
    <property type="evidence" value="ECO:0007669"/>
    <property type="project" value="UniProtKB-KW"/>
</dbReference>
<dbReference type="GO" id="GO:0007018">
    <property type="term" value="P:microtubule-based movement"/>
    <property type="evidence" value="ECO:0007669"/>
    <property type="project" value="InterPro"/>
</dbReference>
<dbReference type="InterPro" id="IPR001752">
    <property type="entry name" value="Kinesin_motor_dom"/>
</dbReference>
<dbReference type="AlphaFoldDB" id="A0A1B7T7D2"/>
<proteinExistence type="inferred from homology"/>
<sequence>MQSLVSYLSSGNKTGSISVNGTSNISNNNQSYDAEIEKTPTNPKKKKQHNIFLQPENKSLTLEPLKLDKSRNTENSDTIFKLNKNLQVLIKVKPLFAEEEEENARKQKLLQKTTTNNTIMKQQLNEMFKDLDPILEIPNSSVVCYKGVSVTQQQNNSRDYIMSNPIASPNNTRYNRDRIMEFDQVYNKNDEDIEKLYNKWITPHLENNGIENLNVFTYGSTGCGKTFTIQNILDFLMDDIFKFDDLNIQCSYMEIYNDKVRDLLTGETADNLTDLFIRENFQGSQCIDGLSVHSVKTIDELKEIVQYGHDQRFTEETNLNKRSSRSHSILTMNVMSNNLNKKFTIVDLAGSERAIKSQNKGIRLKEGAMINKSLLALANCINSLTSEDSNKHVPFRDSKLTRLLKHVLTADESTRTVMIACVSGILRNKDETLNTLMYAKRCMGINNEFQHLNFSSNNSANESITAPTISTLTRVRSISIRKNESRVVSRNNRVVSGINNSNKIGKNRSTSVNVFNTRNVSQQRIHSSGRKFSIDDRNKQAHEPCQMEIQSWKDKFLKITNELNSFTNTNNISSENSNSGFGFLKKEIVDPKVMIFLERRSWQLVKHSLENLLTIFSNDSDITMRSIILNAISNCNEKLYNVQKLIGNSNSLLRELEASTLSKGVVLGQLDILSKIIESEIHNDFITTEETCLMAYYNSVFQFL</sequence>
<evidence type="ECO:0000256" key="6">
    <source>
        <dbReference type="PROSITE-ProRule" id="PRU00283"/>
    </source>
</evidence>
<organism evidence="8 9">
    <name type="scientific">Hanseniaspora valbyensis NRRL Y-1626</name>
    <dbReference type="NCBI Taxonomy" id="766949"/>
    <lineage>
        <taxon>Eukaryota</taxon>
        <taxon>Fungi</taxon>
        <taxon>Dikarya</taxon>
        <taxon>Ascomycota</taxon>
        <taxon>Saccharomycotina</taxon>
        <taxon>Saccharomycetes</taxon>
        <taxon>Saccharomycodales</taxon>
        <taxon>Saccharomycodaceae</taxon>
        <taxon>Hanseniaspora</taxon>
    </lineage>
</organism>
<keyword evidence="2" id="KW-0963">Cytoplasm</keyword>
<evidence type="ECO:0000256" key="3">
    <source>
        <dbReference type="ARBA" id="ARBA00022741"/>
    </source>
</evidence>
<keyword evidence="6" id="KW-0505">Motor protein</keyword>
<dbReference type="GO" id="GO:0005524">
    <property type="term" value="F:ATP binding"/>
    <property type="evidence" value="ECO:0007669"/>
    <property type="project" value="UniProtKB-UniRule"/>
</dbReference>
<dbReference type="InterPro" id="IPR027417">
    <property type="entry name" value="P-loop_NTPase"/>
</dbReference>
<accession>A0A1B7T7D2</accession>
<dbReference type="GO" id="GO:0005875">
    <property type="term" value="C:microtubule associated complex"/>
    <property type="evidence" value="ECO:0007669"/>
    <property type="project" value="TreeGrafter"/>
</dbReference>
<comment type="similarity">
    <text evidence="6">Belongs to the TRAFAC class myosin-kinesin ATPase superfamily. Kinesin family.</text>
</comment>
<dbReference type="InterPro" id="IPR036961">
    <property type="entry name" value="Kinesin_motor_dom_sf"/>
</dbReference>
<keyword evidence="4 6" id="KW-0067">ATP-binding</keyword>
<dbReference type="PROSITE" id="PS50067">
    <property type="entry name" value="KINESIN_MOTOR_2"/>
    <property type="match status" value="1"/>
</dbReference>
<dbReference type="InterPro" id="IPR027640">
    <property type="entry name" value="Kinesin-like_fam"/>
</dbReference>
<evidence type="ECO:0000313" key="9">
    <source>
        <dbReference type="Proteomes" id="UP000092321"/>
    </source>
</evidence>
<name>A0A1B7T7D2_9ASCO</name>
<keyword evidence="5" id="KW-0175">Coiled coil</keyword>
<dbReference type="GO" id="GO:0008017">
    <property type="term" value="F:microtubule binding"/>
    <property type="evidence" value="ECO:0007669"/>
    <property type="project" value="InterPro"/>
</dbReference>
<feature type="binding site" evidence="6">
    <location>
        <begin position="219"/>
        <end position="226"/>
    </location>
    <ligand>
        <name>ATP</name>
        <dbReference type="ChEBI" id="CHEBI:30616"/>
    </ligand>
</feature>